<dbReference type="GeneID" id="37067636"/>
<evidence type="ECO:0000313" key="4">
    <source>
        <dbReference type="Proteomes" id="UP000247233"/>
    </source>
</evidence>
<dbReference type="EMBL" id="MSFL01000015">
    <property type="protein sequence ID" value="PWY79650.1"/>
    <property type="molecule type" value="Genomic_DNA"/>
</dbReference>
<evidence type="ECO:0000313" key="3">
    <source>
        <dbReference type="EMBL" id="PWY79650.1"/>
    </source>
</evidence>
<reference evidence="3 4" key="1">
    <citation type="submission" date="2016-12" db="EMBL/GenBank/DDBJ databases">
        <title>The genomes of Aspergillus section Nigri reveals drivers in fungal speciation.</title>
        <authorList>
            <consortium name="DOE Joint Genome Institute"/>
            <person name="Vesth T.C."/>
            <person name="Nybo J."/>
            <person name="Theobald S."/>
            <person name="Brandl J."/>
            <person name="Frisvad J.C."/>
            <person name="Nielsen K.F."/>
            <person name="Lyhne E.K."/>
            <person name="Kogle M.E."/>
            <person name="Kuo A."/>
            <person name="Riley R."/>
            <person name="Clum A."/>
            <person name="Nolan M."/>
            <person name="Lipzen A."/>
            <person name="Salamov A."/>
            <person name="Henrissat B."/>
            <person name="Wiebenga A."/>
            <person name="De Vries R.P."/>
            <person name="Grigoriev I.V."/>
            <person name="Mortensen U.H."/>
            <person name="Andersen M.R."/>
            <person name="Baker S.E."/>
        </authorList>
    </citation>
    <scope>NUCLEOTIDE SEQUENCE [LARGE SCALE GENOMIC DNA]</scope>
    <source>
        <strain evidence="3 4">CBS 117.55</strain>
    </source>
</reference>
<feature type="chain" id="PRO_5016375369" description="Hydrophobin" evidence="2">
    <location>
        <begin position="19"/>
        <end position="230"/>
    </location>
</feature>
<organism evidence="3 4">
    <name type="scientific">Aspergillus heteromorphus CBS 117.55</name>
    <dbReference type="NCBI Taxonomy" id="1448321"/>
    <lineage>
        <taxon>Eukaryota</taxon>
        <taxon>Fungi</taxon>
        <taxon>Dikarya</taxon>
        <taxon>Ascomycota</taxon>
        <taxon>Pezizomycotina</taxon>
        <taxon>Eurotiomycetes</taxon>
        <taxon>Eurotiomycetidae</taxon>
        <taxon>Eurotiales</taxon>
        <taxon>Aspergillaceae</taxon>
        <taxon>Aspergillus</taxon>
        <taxon>Aspergillus subgen. Circumdati</taxon>
    </lineage>
</organism>
<dbReference type="VEuPathDB" id="FungiDB:BO70DRAFT_380246"/>
<name>A0A317W675_9EURO</name>
<sequence>MLPHILFLTLSLTPSILAIPLSSSTTNTNTNLNSNTNLNINKRTPFSPRQETTPEGQTTDATLLNSLNFAPPPLPNPDSLSGGKGGNNATCPSVRPSKQCCESLDGVADDVTGELGSLVPWLSGVAVSSVLALDCTGMDDSASTDDCLQQVMCCEGAPGKSTTVETFKGKCQPYDEALKVKADEEKEKSKSAAAASASASASAGASAVHGRVSVAAATPSSSSSGRVGRL</sequence>
<feature type="region of interest" description="Disordered" evidence="1">
    <location>
        <begin position="23"/>
        <end position="89"/>
    </location>
</feature>
<dbReference type="Proteomes" id="UP000247233">
    <property type="component" value="Unassembled WGS sequence"/>
</dbReference>
<evidence type="ECO:0000256" key="1">
    <source>
        <dbReference type="SAM" id="MobiDB-lite"/>
    </source>
</evidence>
<feature type="signal peptide" evidence="2">
    <location>
        <begin position="1"/>
        <end position="18"/>
    </location>
</feature>
<dbReference type="OrthoDB" id="4292214at2759"/>
<keyword evidence="4" id="KW-1185">Reference proteome</keyword>
<comment type="caution">
    <text evidence="3">The sequence shown here is derived from an EMBL/GenBank/DDBJ whole genome shotgun (WGS) entry which is preliminary data.</text>
</comment>
<evidence type="ECO:0008006" key="5">
    <source>
        <dbReference type="Google" id="ProtNLM"/>
    </source>
</evidence>
<feature type="compositionally biased region" description="Polar residues" evidence="1">
    <location>
        <begin position="40"/>
        <end position="68"/>
    </location>
</feature>
<accession>A0A317W675</accession>
<feature type="compositionally biased region" description="Low complexity" evidence="1">
    <location>
        <begin position="23"/>
        <end position="39"/>
    </location>
</feature>
<evidence type="ECO:0000256" key="2">
    <source>
        <dbReference type="SAM" id="SignalP"/>
    </source>
</evidence>
<keyword evidence="2" id="KW-0732">Signal</keyword>
<dbReference type="RefSeq" id="XP_025398673.1">
    <property type="nucleotide sequence ID" value="XM_025545399.1"/>
</dbReference>
<proteinExistence type="predicted"/>
<dbReference type="AlphaFoldDB" id="A0A317W675"/>
<gene>
    <name evidence="3" type="ORF">BO70DRAFT_380246</name>
</gene>
<protein>
    <recommendedName>
        <fullName evidence="5">Hydrophobin</fullName>
    </recommendedName>
</protein>